<dbReference type="PANTHER" id="PTHR13306:SF6">
    <property type="entry name" value="TRANSMEMBRANE PROTEIN 138"/>
    <property type="match status" value="1"/>
</dbReference>
<evidence type="ECO:0000313" key="16">
    <source>
        <dbReference type="Proteomes" id="UP001286313"/>
    </source>
</evidence>
<dbReference type="EMBL" id="JAWQEG010002403">
    <property type="protein sequence ID" value="KAK3872201.1"/>
    <property type="molecule type" value="Genomic_DNA"/>
</dbReference>
<feature type="transmembrane region" description="Helical" evidence="14">
    <location>
        <begin position="82"/>
        <end position="100"/>
    </location>
</feature>
<dbReference type="PANTHER" id="PTHR13306">
    <property type="entry name" value="TRANSMEMBRANE PROTEIN 138"/>
    <property type="match status" value="1"/>
</dbReference>
<dbReference type="GO" id="GO:0005929">
    <property type="term" value="C:cilium"/>
    <property type="evidence" value="ECO:0007669"/>
    <property type="project" value="UniProtKB-SubCell"/>
</dbReference>
<evidence type="ECO:0000256" key="4">
    <source>
        <dbReference type="ARBA" id="ARBA00010572"/>
    </source>
</evidence>
<evidence type="ECO:0000313" key="15">
    <source>
        <dbReference type="EMBL" id="KAK3872201.1"/>
    </source>
</evidence>
<dbReference type="GO" id="GO:0030030">
    <property type="term" value="P:cell projection organization"/>
    <property type="evidence" value="ECO:0007669"/>
    <property type="project" value="UniProtKB-KW"/>
</dbReference>
<reference evidence="15" key="1">
    <citation type="submission" date="2023-10" db="EMBL/GenBank/DDBJ databases">
        <title>Genome assemblies of two species of porcelain crab, Petrolisthes cinctipes and Petrolisthes manimaculis (Anomura: Porcellanidae).</title>
        <authorList>
            <person name="Angst P."/>
        </authorList>
    </citation>
    <scope>NUCLEOTIDE SEQUENCE</scope>
    <source>
        <strain evidence="15">PB745_01</strain>
        <tissue evidence="15">Gill</tissue>
    </source>
</reference>
<gene>
    <name evidence="15" type="ORF">Pcinc_022705</name>
</gene>
<keyword evidence="13" id="KW-0966">Cell projection</keyword>
<dbReference type="AlphaFoldDB" id="A0AAE1FEJ6"/>
<dbReference type="InterPro" id="IPR024133">
    <property type="entry name" value="TM_138"/>
</dbReference>
<keyword evidence="7 14" id="KW-0812">Transmembrane</keyword>
<name>A0AAE1FEJ6_PETCI</name>
<dbReference type="Proteomes" id="UP001286313">
    <property type="component" value="Unassembled WGS sequence"/>
</dbReference>
<evidence type="ECO:0000256" key="11">
    <source>
        <dbReference type="ARBA" id="ARBA00023136"/>
    </source>
</evidence>
<keyword evidence="16" id="KW-1185">Reference proteome</keyword>
<comment type="similarity">
    <text evidence="4">Belongs to the TMEM138 family.</text>
</comment>
<evidence type="ECO:0000256" key="5">
    <source>
        <dbReference type="ARBA" id="ARBA00014515"/>
    </source>
</evidence>
<feature type="transmembrane region" description="Helical" evidence="14">
    <location>
        <begin position="39"/>
        <end position="62"/>
    </location>
</feature>
<keyword evidence="10" id="KW-0969">Cilium</keyword>
<evidence type="ECO:0000256" key="9">
    <source>
        <dbReference type="ARBA" id="ARBA00022989"/>
    </source>
</evidence>
<dbReference type="Pfam" id="PF14935">
    <property type="entry name" value="TMEM138"/>
    <property type="match status" value="1"/>
</dbReference>
<comment type="caution">
    <text evidence="15">The sequence shown here is derived from an EMBL/GenBank/DDBJ whole genome shotgun (WGS) entry which is preliminary data.</text>
</comment>
<evidence type="ECO:0000256" key="8">
    <source>
        <dbReference type="ARBA" id="ARBA00022794"/>
    </source>
</evidence>
<keyword evidence="11 14" id="KW-0472">Membrane</keyword>
<evidence type="ECO:0000256" key="1">
    <source>
        <dbReference type="ARBA" id="ARBA00003709"/>
    </source>
</evidence>
<comment type="subcellular location">
    <subcellularLocation>
        <location evidence="3">Cell projection</location>
        <location evidence="3">Cilium</location>
    </subcellularLocation>
    <subcellularLocation>
        <location evidence="2">Vacuole membrane</location>
        <topology evidence="2">Multi-pass membrane protein</topology>
    </subcellularLocation>
</comment>
<organism evidence="15 16">
    <name type="scientific">Petrolisthes cinctipes</name>
    <name type="common">Flat porcelain crab</name>
    <dbReference type="NCBI Taxonomy" id="88211"/>
    <lineage>
        <taxon>Eukaryota</taxon>
        <taxon>Metazoa</taxon>
        <taxon>Ecdysozoa</taxon>
        <taxon>Arthropoda</taxon>
        <taxon>Crustacea</taxon>
        <taxon>Multicrustacea</taxon>
        <taxon>Malacostraca</taxon>
        <taxon>Eumalacostraca</taxon>
        <taxon>Eucarida</taxon>
        <taxon>Decapoda</taxon>
        <taxon>Pleocyemata</taxon>
        <taxon>Anomura</taxon>
        <taxon>Galatheoidea</taxon>
        <taxon>Porcellanidae</taxon>
        <taxon>Petrolisthes</taxon>
    </lineage>
</organism>
<protein>
    <recommendedName>
        <fullName evidence="5">Transmembrane protein 138</fullName>
    </recommendedName>
</protein>
<sequence length="156" mass="17984">MGESTVERYQWLSGTALTLLLADITLNSVFQAFSSNTLLTLLIYIIQDVCLVFSLILLLLALFSTSLSQAGLIGELFQRFQWCIIVAVIYLALSLAFHSWSLEQQWQRSDVYIWTHGMVSLYTIQRTVGCLHYYLYKRAILQLSDKNFYTHLSLRT</sequence>
<evidence type="ECO:0000256" key="14">
    <source>
        <dbReference type="SAM" id="Phobius"/>
    </source>
</evidence>
<keyword evidence="12" id="KW-0325">Glycoprotein</keyword>
<dbReference type="GO" id="GO:0005774">
    <property type="term" value="C:vacuolar membrane"/>
    <property type="evidence" value="ECO:0007669"/>
    <property type="project" value="UniProtKB-SubCell"/>
</dbReference>
<evidence type="ECO:0000256" key="3">
    <source>
        <dbReference type="ARBA" id="ARBA00004138"/>
    </source>
</evidence>
<evidence type="ECO:0000256" key="10">
    <source>
        <dbReference type="ARBA" id="ARBA00023069"/>
    </source>
</evidence>
<evidence type="ECO:0000256" key="6">
    <source>
        <dbReference type="ARBA" id="ARBA00022554"/>
    </source>
</evidence>
<evidence type="ECO:0000256" key="2">
    <source>
        <dbReference type="ARBA" id="ARBA00004128"/>
    </source>
</evidence>
<evidence type="ECO:0000256" key="12">
    <source>
        <dbReference type="ARBA" id="ARBA00023180"/>
    </source>
</evidence>
<keyword evidence="6" id="KW-0926">Vacuole</keyword>
<evidence type="ECO:0000256" key="13">
    <source>
        <dbReference type="ARBA" id="ARBA00023273"/>
    </source>
</evidence>
<evidence type="ECO:0000256" key="7">
    <source>
        <dbReference type="ARBA" id="ARBA00022692"/>
    </source>
</evidence>
<keyword evidence="9 14" id="KW-1133">Transmembrane helix</keyword>
<keyword evidence="8" id="KW-0970">Cilium biogenesis/degradation</keyword>
<accession>A0AAE1FEJ6</accession>
<proteinExistence type="inferred from homology"/>
<comment type="function">
    <text evidence="1">Required for ciliogenesis.</text>
</comment>